<gene>
    <name evidence="5" type="ORF">ASILVAE211_02545</name>
</gene>
<dbReference type="InterPro" id="IPR037171">
    <property type="entry name" value="NagB/RpiA_transferase-like"/>
</dbReference>
<reference evidence="5" key="1">
    <citation type="journal article" date="2021" name="Microorganisms">
        <title>Acidisoma silvae sp. nov. and Acidisomacellulosilytica sp. nov., Two Acidophilic Bacteria Isolated from Decaying Wood, Hydrolyzing Cellulose and Producing Poly-3-hydroxybutyrate.</title>
        <authorList>
            <person name="Mieszkin S."/>
            <person name="Pouder E."/>
            <person name="Uroz S."/>
            <person name="Simon-Colin C."/>
            <person name="Alain K."/>
        </authorList>
    </citation>
    <scope>NUCLEOTIDE SEQUENCE</scope>
    <source>
        <strain evidence="5">HW T2.11</strain>
    </source>
</reference>
<evidence type="ECO:0000256" key="2">
    <source>
        <dbReference type="ARBA" id="ARBA00023125"/>
    </source>
</evidence>
<reference evidence="5" key="2">
    <citation type="submission" date="2021-01" db="EMBL/GenBank/DDBJ databases">
        <authorList>
            <person name="Mieszkin S."/>
            <person name="Pouder E."/>
            <person name="Alain K."/>
        </authorList>
    </citation>
    <scope>NUCLEOTIDE SEQUENCE</scope>
    <source>
        <strain evidence="5">HW T2.11</strain>
    </source>
</reference>
<dbReference type="Pfam" id="PF00455">
    <property type="entry name" value="DeoRC"/>
    <property type="match status" value="1"/>
</dbReference>
<protein>
    <submittedName>
        <fullName evidence="5">DeoR/GlpR transcriptional regulator</fullName>
    </submittedName>
</protein>
<dbReference type="SMART" id="SM00420">
    <property type="entry name" value="HTH_DEOR"/>
    <property type="match status" value="1"/>
</dbReference>
<dbReference type="SUPFAM" id="SSF46785">
    <property type="entry name" value="Winged helix' DNA-binding domain"/>
    <property type="match status" value="1"/>
</dbReference>
<dbReference type="AlphaFoldDB" id="A0A963YNX6"/>
<name>A0A963YNX6_9PROT</name>
<dbReference type="InterPro" id="IPR036390">
    <property type="entry name" value="WH_DNA-bd_sf"/>
</dbReference>
<keyword evidence="1" id="KW-0805">Transcription regulation</keyword>
<dbReference type="InterPro" id="IPR001034">
    <property type="entry name" value="DeoR_HTH"/>
</dbReference>
<feature type="domain" description="HTH deoR-type" evidence="4">
    <location>
        <begin position="3"/>
        <end position="58"/>
    </location>
</feature>
<evidence type="ECO:0000259" key="4">
    <source>
        <dbReference type="PROSITE" id="PS51000"/>
    </source>
</evidence>
<dbReference type="PANTHER" id="PTHR30363:SF55">
    <property type="entry name" value="HTH-TYPE TRANSCRIPTIONAL REGULATOR ULAR"/>
    <property type="match status" value="1"/>
</dbReference>
<dbReference type="GO" id="GO:0003700">
    <property type="term" value="F:DNA-binding transcription factor activity"/>
    <property type="evidence" value="ECO:0007669"/>
    <property type="project" value="InterPro"/>
</dbReference>
<organism evidence="5 6">
    <name type="scientific">Acidisoma silvae</name>
    <dbReference type="NCBI Taxonomy" id="2802396"/>
    <lineage>
        <taxon>Bacteria</taxon>
        <taxon>Pseudomonadati</taxon>
        <taxon>Pseudomonadota</taxon>
        <taxon>Alphaproteobacteria</taxon>
        <taxon>Acetobacterales</taxon>
        <taxon>Acidocellaceae</taxon>
        <taxon>Acidisoma</taxon>
    </lineage>
</organism>
<dbReference type="InterPro" id="IPR050313">
    <property type="entry name" value="Carb_Metab_HTH_regulators"/>
</dbReference>
<keyword evidence="6" id="KW-1185">Reference proteome</keyword>
<keyword evidence="3" id="KW-0804">Transcription</keyword>
<sequence>MLERERHRIILNLVEDRSVVSVTELVELLVASEATIRRDIAAMADRGELRRVRGGAEALRPRHQAHLGAVHFATEERVCFAEKRAIARAAAALLEDGDSIVINGGTTTYRLVEFLDDLKLDILTNSFSLASELMQGNRHRITIPGGTIYPQQNIVLSPFDHDTTKHFAGRLLLTGCYGLNSFGMMETDPLIVQAQIKLLECAEKLVILADSRKLRQRSSMVVAPLTRITTVITDSGAAPEDLEVLRAAGIETIVVEPDETGVEPAVKGLLHVA</sequence>
<comment type="caution">
    <text evidence="5">The sequence shown here is derived from an EMBL/GenBank/DDBJ whole genome shotgun (WGS) entry which is preliminary data.</text>
</comment>
<evidence type="ECO:0000313" key="5">
    <source>
        <dbReference type="EMBL" id="MCB8874047.1"/>
    </source>
</evidence>
<dbReference type="Pfam" id="PF08220">
    <property type="entry name" value="HTH_DeoR"/>
    <property type="match status" value="1"/>
</dbReference>
<evidence type="ECO:0000313" key="6">
    <source>
        <dbReference type="Proteomes" id="UP000708298"/>
    </source>
</evidence>
<dbReference type="PRINTS" id="PR00037">
    <property type="entry name" value="HTHLACR"/>
</dbReference>
<dbReference type="InterPro" id="IPR018356">
    <property type="entry name" value="Tscrpt_reg_HTH_DeoR_CS"/>
</dbReference>
<dbReference type="GO" id="GO:0003677">
    <property type="term" value="F:DNA binding"/>
    <property type="evidence" value="ECO:0007669"/>
    <property type="project" value="UniProtKB-KW"/>
</dbReference>
<accession>A0A963YNX6</accession>
<dbReference type="PROSITE" id="PS00894">
    <property type="entry name" value="HTH_DEOR_1"/>
    <property type="match status" value="1"/>
</dbReference>
<proteinExistence type="predicted"/>
<dbReference type="PANTHER" id="PTHR30363">
    <property type="entry name" value="HTH-TYPE TRANSCRIPTIONAL REGULATOR SRLR-RELATED"/>
    <property type="match status" value="1"/>
</dbReference>
<dbReference type="SUPFAM" id="SSF100950">
    <property type="entry name" value="NagB/RpiA/CoA transferase-like"/>
    <property type="match status" value="1"/>
</dbReference>
<dbReference type="SMART" id="SM01134">
    <property type="entry name" value="DeoRC"/>
    <property type="match status" value="1"/>
</dbReference>
<evidence type="ECO:0000256" key="1">
    <source>
        <dbReference type="ARBA" id="ARBA00023015"/>
    </source>
</evidence>
<dbReference type="PROSITE" id="PS51000">
    <property type="entry name" value="HTH_DEOR_2"/>
    <property type="match status" value="1"/>
</dbReference>
<evidence type="ECO:0000256" key="3">
    <source>
        <dbReference type="ARBA" id="ARBA00023163"/>
    </source>
</evidence>
<dbReference type="EMBL" id="JAESVB010000001">
    <property type="protein sequence ID" value="MCB8874047.1"/>
    <property type="molecule type" value="Genomic_DNA"/>
</dbReference>
<dbReference type="Proteomes" id="UP000708298">
    <property type="component" value="Unassembled WGS sequence"/>
</dbReference>
<dbReference type="InterPro" id="IPR014036">
    <property type="entry name" value="DeoR-like_C"/>
</dbReference>
<keyword evidence="2" id="KW-0238">DNA-binding</keyword>
<dbReference type="RefSeq" id="WP_227319702.1">
    <property type="nucleotide sequence ID" value="NZ_JAESVB010000001.1"/>
</dbReference>